<keyword evidence="2" id="KW-0378">Hydrolase</keyword>
<keyword evidence="2" id="KW-0255">Endonuclease</keyword>
<name>A0A7W9KRG5_9PSEU</name>
<keyword evidence="2" id="KW-0269">Exonuclease</keyword>
<evidence type="ECO:0000313" key="3">
    <source>
        <dbReference type="Proteomes" id="UP000585638"/>
    </source>
</evidence>
<keyword evidence="3" id="KW-1185">Reference proteome</keyword>
<dbReference type="RefSeq" id="WP_184869865.1">
    <property type="nucleotide sequence ID" value="NZ_BAAAWY010000043.1"/>
</dbReference>
<dbReference type="Proteomes" id="UP000585638">
    <property type="component" value="Unassembled WGS sequence"/>
</dbReference>
<comment type="caution">
    <text evidence="2">The sequence shown here is derived from an EMBL/GenBank/DDBJ whole genome shotgun (WGS) entry which is preliminary data.</text>
</comment>
<dbReference type="GO" id="GO:0004527">
    <property type="term" value="F:exonuclease activity"/>
    <property type="evidence" value="ECO:0007669"/>
    <property type="project" value="UniProtKB-KW"/>
</dbReference>
<dbReference type="AlphaFoldDB" id="A0A7W9KRG5"/>
<dbReference type="InterPro" id="IPR036691">
    <property type="entry name" value="Endo/exonu/phosph_ase_sf"/>
</dbReference>
<gene>
    <name evidence="2" type="ORF">BJ998_008636</name>
</gene>
<dbReference type="GO" id="GO:0004519">
    <property type="term" value="F:endonuclease activity"/>
    <property type="evidence" value="ECO:0007669"/>
    <property type="project" value="UniProtKB-KW"/>
</dbReference>
<protein>
    <submittedName>
        <fullName evidence="2">Endonuclease/exonuclease/phosphatase family metal-dependent hydrolase</fullName>
    </submittedName>
</protein>
<dbReference type="Pfam" id="PF03372">
    <property type="entry name" value="Exo_endo_phos"/>
    <property type="match status" value="1"/>
</dbReference>
<dbReference type="EMBL" id="JACHIR010000003">
    <property type="protein sequence ID" value="MBB5897377.1"/>
    <property type="molecule type" value="Genomic_DNA"/>
</dbReference>
<dbReference type="Gene3D" id="3.60.10.10">
    <property type="entry name" value="Endonuclease/exonuclease/phosphatase"/>
    <property type="match status" value="1"/>
</dbReference>
<evidence type="ECO:0000259" key="1">
    <source>
        <dbReference type="Pfam" id="PF03372"/>
    </source>
</evidence>
<evidence type="ECO:0000313" key="2">
    <source>
        <dbReference type="EMBL" id="MBB5897377.1"/>
    </source>
</evidence>
<proteinExistence type="predicted"/>
<dbReference type="SUPFAM" id="SSF56219">
    <property type="entry name" value="DNase I-like"/>
    <property type="match status" value="1"/>
</dbReference>
<dbReference type="InterPro" id="IPR005135">
    <property type="entry name" value="Endo/exonuclease/phosphatase"/>
</dbReference>
<sequence>MITVATWNVLHRIHADNWGEDVAGNWPDEAKRVAAIAHRVAELTEDVIALQEVSGDQLAALRETGRTVHAMRYPRLPRPRVTTSQLTDDAEYLVLLVNGPSRELSQEAFPDDGGKGALAITVEGLTVVATHVSWGRKRVGQLTRLAALAPAPAVLLGDFNADAETVLAVLGDDFGAAELPPGEPTRGRQVIDHVIVHGATATNAQVLNADGLSDHNPVRATISY</sequence>
<keyword evidence="2" id="KW-0540">Nuclease</keyword>
<accession>A0A7W9KRG5</accession>
<feature type="domain" description="Endonuclease/exonuclease/phosphatase" evidence="1">
    <location>
        <begin position="5"/>
        <end position="215"/>
    </location>
</feature>
<organism evidence="2 3">
    <name type="scientific">Kutzneria kofuensis</name>
    <dbReference type="NCBI Taxonomy" id="103725"/>
    <lineage>
        <taxon>Bacteria</taxon>
        <taxon>Bacillati</taxon>
        <taxon>Actinomycetota</taxon>
        <taxon>Actinomycetes</taxon>
        <taxon>Pseudonocardiales</taxon>
        <taxon>Pseudonocardiaceae</taxon>
        <taxon>Kutzneria</taxon>
    </lineage>
</organism>
<reference evidence="2 3" key="1">
    <citation type="submission" date="2020-08" db="EMBL/GenBank/DDBJ databases">
        <title>Sequencing the genomes of 1000 actinobacteria strains.</title>
        <authorList>
            <person name="Klenk H.-P."/>
        </authorList>
    </citation>
    <scope>NUCLEOTIDE SEQUENCE [LARGE SCALE GENOMIC DNA]</scope>
    <source>
        <strain evidence="2 3">DSM 43851</strain>
    </source>
</reference>